<gene>
    <name evidence="2" type="ORF">NLX89_02400</name>
</gene>
<evidence type="ECO:0000313" key="3">
    <source>
        <dbReference type="Proteomes" id="UP001252207"/>
    </source>
</evidence>
<organism evidence="2 3">
    <name type="scientific">Providencia huaxiensis</name>
    <dbReference type="NCBI Taxonomy" id="2027290"/>
    <lineage>
        <taxon>Bacteria</taxon>
        <taxon>Pseudomonadati</taxon>
        <taxon>Pseudomonadota</taxon>
        <taxon>Gammaproteobacteria</taxon>
        <taxon>Enterobacterales</taxon>
        <taxon>Morganellaceae</taxon>
        <taxon>Providencia</taxon>
    </lineage>
</organism>
<dbReference type="GeneID" id="89488550"/>
<dbReference type="EMBL" id="JANAVW010000001">
    <property type="protein sequence ID" value="MDT0132199.1"/>
    <property type="molecule type" value="Genomic_DNA"/>
</dbReference>
<accession>A0ABU2ISZ9</accession>
<keyword evidence="1" id="KW-0812">Transmembrane</keyword>
<feature type="transmembrane region" description="Helical" evidence="1">
    <location>
        <begin position="48"/>
        <end position="71"/>
    </location>
</feature>
<feature type="transmembrane region" description="Helical" evidence="1">
    <location>
        <begin position="154"/>
        <end position="171"/>
    </location>
</feature>
<keyword evidence="1" id="KW-1133">Transmembrane helix</keyword>
<keyword evidence="1" id="KW-0472">Membrane</keyword>
<dbReference type="Proteomes" id="UP001252207">
    <property type="component" value="Unassembled WGS sequence"/>
</dbReference>
<evidence type="ECO:0000256" key="1">
    <source>
        <dbReference type="SAM" id="Phobius"/>
    </source>
</evidence>
<name>A0ABU2ISZ9_9GAMM</name>
<protein>
    <recommendedName>
        <fullName evidence="4">MotA/TolQ/ExbB proton channel domain-containing protein</fullName>
    </recommendedName>
</protein>
<keyword evidence="3" id="KW-1185">Reference proteome</keyword>
<dbReference type="RefSeq" id="WP_232368223.1">
    <property type="nucleotide sequence ID" value="NZ_CP031123.2"/>
</dbReference>
<feature type="transmembrane region" description="Helical" evidence="1">
    <location>
        <begin position="91"/>
        <end position="117"/>
    </location>
</feature>
<comment type="caution">
    <text evidence="2">The sequence shown here is derived from an EMBL/GenBank/DDBJ whole genome shotgun (WGS) entry which is preliminary data.</text>
</comment>
<evidence type="ECO:0008006" key="4">
    <source>
        <dbReference type="Google" id="ProtNLM"/>
    </source>
</evidence>
<evidence type="ECO:0000313" key="2">
    <source>
        <dbReference type="EMBL" id="MDT0132199.1"/>
    </source>
</evidence>
<reference evidence="2 3" key="1">
    <citation type="submission" date="2022-06" db="EMBL/GenBank/DDBJ databases">
        <title>Chromosome and plasmid sequencings of Enterobacteriales species co-exiting double carbapenemases.</title>
        <authorList>
            <person name="Fu Y."/>
        </authorList>
    </citation>
    <scope>NUCLEOTIDE SEQUENCE [LARGE SCALE GENOMIC DNA]</scope>
    <source>
        <strain evidence="2 3">21030615019</strain>
    </source>
</reference>
<sequence>MNIAQVGTHVFIGIKNNMYYIGLFFYAATFIACFLLQSVREMVQQCLLLAPEISYTMIGIYIYPLIIFLFHRVFNKNKQSNYTLLSNQTKLSASVTVSLGLIGTFIGLTGMITAISASLGGEGDISEKMNAMISSISMALNSMSFAFLTSILGVSISVLLLVSLNFFHFFYQKENKKTKQQLSKNDSEELNHIQETLNSLQEVNISIAQKMVSVTESNELATDISSYLQALSTTAQDHLAVLQSIREADDDWKRKLAVYLLEEKINKRNENEKISEEILKIDQTTQWLKENTIESRKKLLTLLSME</sequence>
<proteinExistence type="predicted"/>
<feature type="transmembrane region" description="Helical" evidence="1">
    <location>
        <begin position="18"/>
        <end position="36"/>
    </location>
</feature>